<protein>
    <submittedName>
        <fullName evidence="1">Uncharacterized protein</fullName>
    </submittedName>
</protein>
<proteinExistence type="predicted"/>
<name>A0ABR2RGN6_9ROSI</name>
<reference evidence="1 2" key="1">
    <citation type="journal article" date="2024" name="G3 (Bethesda)">
        <title>Genome assembly of Hibiscus sabdariffa L. provides insights into metabolisms of medicinal natural products.</title>
        <authorList>
            <person name="Kim T."/>
        </authorList>
    </citation>
    <scope>NUCLEOTIDE SEQUENCE [LARGE SCALE GENOMIC DNA]</scope>
    <source>
        <strain evidence="1">TK-2024</strain>
        <tissue evidence="1">Old leaves</tissue>
    </source>
</reference>
<evidence type="ECO:0000313" key="2">
    <source>
        <dbReference type="Proteomes" id="UP001396334"/>
    </source>
</evidence>
<dbReference type="EMBL" id="JBBPBN010000022">
    <property type="protein sequence ID" value="KAK9012020.1"/>
    <property type="molecule type" value="Genomic_DNA"/>
</dbReference>
<evidence type="ECO:0000313" key="1">
    <source>
        <dbReference type="EMBL" id="KAK9012020.1"/>
    </source>
</evidence>
<gene>
    <name evidence="1" type="ORF">V6N11_040090</name>
</gene>
<sequence length="175" mass="19544">MREIKALLEVVLGKLNTSNGVLVAATPKINLENEAISVEKVFDEMLIRDEEVKVGKHMCGSLTEDYKLMEVTHGSNGIDDSIQELPRSYVVETSMANGLDNSLSKDIALSPLIGIVKEPPMHIVHIAVEMAPSQRLIRLWSDVNLGLAYDDPCIVHMFSLTTDNTWAFLHWKERS</sequence>
<keyword evidence="2" id="KW-1185">Reference proteome</keyword>
<accession>A0ABR2RGN6</accession>
<organism evidence="1 2">
    <name type="scientific">Hibiscus sabdariffa</name>
    <name type="common">roselle</name>
    <dbReference type="NCBI Taxonomy" id="183260"/>
    <lineage>
        <taxon>Eukaryota</taxon>
        <taxon>Viridiplantae</taxon>
        <taxon>Streptophyta</taxon>
        <taxon>Embryophyta</taxon>
        <taxon>Tracheophyta</taxon>
        <taxon>Spermatophyta</taxon>
        <taxon>Magnoliopsida</taxon>
        <taxon>eudicotyledons</taxon>
        <taxon>Gunneridae</taxon>
        <taxon>Pentapetalae</taxon>
        <taxon>rosids</taxon>
        <taxon>malvids</taxon>
        <taxon>Malvales</taxon>
        <taxon>Malvaceae</taxon>
        <taxon>Malvoideae</taxon>
        <taxon>Hibiscus</taxon>
    </lineage>
</organism>
<comment type="caution">
    <text evidence="1">The sequence shown here is derived from an EMBL/GenBank/DDBJ whole genome shotgun (WGS) entry which is preliminary data.</text>
</comment>
<dbReference type="Proteomes" id="UP001396334">
    <property type="component" value="Unassembled WGS sequence"/>
</dbReference>